<organism evidence="2">
    <name type="scientific">Timema poppense</name>
    <name type="common">Walking stick</name>
    <dbReference type="NCBI Taxonomy" id="170557"/>
    <lineage>
        <taxon>Eukaryota</taxon>
        <taxon>Metazoa</taxon>
        <taxon>Ecdysozoa</taxon>
        <taxon>Arthropoda</taxon>
        <taxon>Hexapoda</taxon>
        <taxon>Insecta</taxon>
        <taxon>Pterygota</taxon>
        <taxon>Neoptera</taxon>
        <taxon>Polyneoptera</taxon>
        <taxon>Phasmatodea</taxon>
        <taxon>Timematodea</taxon>
        <taxon>Timematoidea</taxon>
        <taxon>Timematidae</taxon>
        <taxon>Timema</taxon>
    </lineage>
</organism>
<name>A0A7R9HDN1_TIMPO</name>
<protein>
    <submittedName>
        <fullName evidence="2">Uncharacterized protein</fullName>
    </submittedName>
</protein>
<feature type="compositionally biased region" description="Acidic residues" evidence="1">
    <location>
        <begin position="16"/>
        <end position="28"/>
    </location>
</feature>
<reference evidence="2" key="1">
    <citation type="submission" date="2020-11" db="EMBL/GenBank/DDBJ databases">
        <authorList>
            <person name="Tran Van P."/>
        </authorList>
    </citation>
    <scope>NUCLEOTIDE SEQUENCE</scope>
</reference>
<dbReference type="EMBL" id="OD014048">
    <property type="protein sequence ID" value="CAD7417542.1"/>
    <property type="molecule type" value="Genomic_DNA"/>
</dbReference>
<feature type="region of interest" description="Disordered" evidence="1">
    <location>
        <begin position="1"/>
        <end position="28"/>
    </location>
</feature>
<evidence type="ECO:0000256" key="1">
    <source>
        <dbReference type="SAM" id="MobiDB-lite"/>
    </source>
</evidence>
<gene>
    <name evidence="2" type="ORF">TPSB3V08_LOCUS11850</name>
</gene>
<sequence>MDVNDRHPPLIINLGNDDDIEDESNSSDDAENLLATLLDDTF</sequence>
<accession>A0A7R9HDN1</accession>
<dbReference type="AlphaFoldDB" id="A0A7R9HDN1"/>
<proteinExistence type="predicted"/>
<evidence type="ECO:0000313" key="2">
    <source>
        <dbReference type="EMBL" id="CAD7417542.1"/>
    </source>
</evidence>